<reference evidence="1 2" key="1">
    <citation type="submission" date="2023-01" db="EMBL/GenBank/DDBJ databases">
        <title>Novel diversity within Roseofilum (Cyanobacteria; Desertifilaceae) from marine benthic mats with descriptions of four novel species.</title>
        <authorList>
            <person name="Wang Y."/>
            <person name="Berthold D.E."/>
            <person name="Hu J."/>
            <person name="Lefler F.W."/>
            <person name="Laughinghouse H.D. IV."/>
        </authorList>
    </citation>
    <scope>NUCLEOTIDE SEQUENCE [LARGE SCALE GENOMIC DNA]</scope>
    <source>
        <strain evidence="1 2">BLCC-M114</strain>
    </source>
</reference>
<dbReference type="SUPFAM" id="SSF101478">
    <property type="entry name" value="ADP-ribosylglycohydrolase"/>
    <property type="match status" value="1"/>
</dbReference>
<evidence type="ECO:0000313" key="1">
    <source>
        <dbReference type="EMBL" id="MDJ1175016.1"/>
    </source>
</evidence>
<evidence type="ECO:0000313" key="2">
    <source>
        <dbReference type="Proteomes" id="UP001235849"/>
    </source>
</evidence>
<keyword evidence="2" id="KW-1185">Reference proteome</keyword>
<protein>
    <recommendedName>
        <fullName evidence="3">ADP-ribosylglycohydrolase</fullName>
    </recommendedName>
</protein>
<organism evidence="1 2">
    <name type="scientific">Roseofilum capinflatum BLCC-M114</name>
    <dbReference type="NCBI Taxonomy" id="3022440"/>
    <lineage>
        <taxon>Bacteria</taxon>
        <taxon>Bacillati</taxon>
        <taxon>Cyanobacteriota</taxon>
        <taxon>Cyanophyceae</taxon>
        <taxon>Desertifilales</taxon>
        <taxon>Desertifilaceae</taxon>
        <taxon>Roseofilum</taxon>
        <taxon>Roseofilum capinflatum</taxon>
    </lineage>
</organism>
<gene>
    <name evidence="1" type="ORF">PMG25_13020</name>
</gene>
<dbReference type="InterPro" id="IPR036705">
    <property type="entry name" value="Ribosyl_crysJ1_sf"/>
</dbReference>
<sequence length="246" mass="26858">MDITTPLYNRFQGALWGAAIADLLPDAPTLKGRWGQGIVQGCQQLIETGTIGPDLRVTQPGEVMGQIVPLSLYFHEDLESLVSHWQTIADHYPLSSQEQTLGLLIGISLSALVEGSVPPDQILTYGRSHWEQLSPHTLATLDTLLAQPSPLIQGLFSFLNSSHSFPGAIALAQQHHLEPSLSACIAATLCGTYQTRLGIPLPWQIFLQEKIQHSSTPWPHEIQSLNTLTTHLLASWSGADLVSIKH</sequence>
<evidence type="ECO:0008006" key="3">
    <source>
        <dbReference type="Google" id="ProtNLM"/>
    </source>
</evidence>
<accession>A0ABT7B7A9</accession>
<dbReference type="Proteomes" id="UP001235849">
    <property type="component" value="Unassembled WGS sequence"/>
</dbReference>
<comment type="caution">
    <text evidence="1">The sequence shown here is derived from an EMBL/GenBank/DDBJ whole genome shotgun (WGS) entry which is preliminary data.</text>
</comment>
<proteinExistence type="predicted"/>
<name>A0ABT7B7A9_9CYAN</name>
<dbReference type="RefSeq" id="WP_283767329.1">
    <property type="nucleotide sequence ID" value="NZ_JAQOSO010000074.1"/>
</dbReference>
<dbReference type="EMBL" id="JAQOSO010000074">
    <property type="protein sequence ID" value="MDJ1175016.1"/>
    <property type="molecule type" value="Genomic_DNA"/>
</dbReference>